<reference evidence="2" key="1">
    <citation type="submission" date="2022-11" db="UniProtKB">
        <authorList>
            <consortium name="WormBaseParasite"/>
        </authorList>
    </citation>
    <scope>IDENTIFICATION</scope>
</reference>
<sequence>MNNTLDFGLSEFIINHAKMNKGAVNQNPSAWSDRLMNDLHPGKEDFNIEARHCAESMVGHIDDKSLRDCDKEGAQCCEFYECPPLGIE</sequence>
<dbReference type="Proteomes" id="UP000887540">
    <property type="component" value="Unplaced"/>
</dbReference>
<organism evidence="1 2">
    <name type="scientific">Acrobeloides nanus</name>
    <dbReference type="NCBI Taxonomy" id="290746"/>
    <lineage>
        <taxon>Eukaryota</taxon>
        <taxon>Metazoa</taxon>
        <taxon>Ecdysozoa</taxon>
        <taxon>Nematoda</taxon>
        <taxon>Chromadorea</taxon>
        <taxon>Rhabditida</taxon>
        <taxon>Tylenchina</taxon>
        <taxon>Cephalobomorpha</taxon>
        <taxon>Cephaloboidea</taxon>
        <taxon>Cephalobidae</taxon>
        <taxon>Acrobeloides</taxon>
    </lineage>
</organism>
<dbReference type="WBParaSite" id="ACRNAN_scaffold2152.g10660.t1">
    <property type="protein sequence ID" value="ACRNAN_scaffold2152.g10660.t1"/>
    <property type="gene ID" value="ACRNAN_scaffold2152.g10660"/>
</dbReference>
<evidence type="ECO:0000313" key="1">
    <source>
        <dbReference type="Proteomes" id="UP000887540"/>
    </source>
</evidence>
<dbReference type="AlphaFoldDB" id="A0A914D9B6"/>
<proteinExistence type="predicted"/>
<accession>A0A914D9B6</accession>
<keyword evidence="1" id="KW-1185">Reference proteome</keyword>
<protein>
    <submittedName>
        <fullName evidence="2">Uncharacterized protein</fullName>
    </submittedName>
</protein>
<name>A0A914D9B6_9BILA</name>
<evidence type="ECO:0000313" key="2">
    <source>
        <dbReference type="WBParaSite" id="ACRNAN_scaffold2152.g10660.t1"/>
    </source>
</evidence>